<dbReference type="PANTHER" id="PTHR23071:SF1">
    <property type="entry name" value="GPI ETHANOLAMINE PHOSPHATE TRANSFERASE 3"/>
    <property type="match status" value="1"/>
</dbReference>
<feature type="transmembrane region" description="Helical" evidence="1">
    <location>
        <begin position="257"/>
        <end position="278"/>
    </location>
</feature>
<accession>A0A4S4N9W6</accession>
<feature type="transmembrane region" description="Helical" evidence="1">
    <location>
        <begin position="360"/>
        <end position="379"/>
    </location>
</feature>
<dbReference type="OrthoDB" id="272139at2759"/>
<feature type="transmembrane region" description="Helical" evidence="1">
    <location>
        <begin position="450"/>
        <end position="471"/>
    </location>
</feature>
<feature type="transmembrane region" description="Helical" evidence="1">
    <location>
        <begin position="483"/>
        <end position="505"/>
    </location>
</feature>
<dbReference type="InterPro" id="IPR039524">
    <property type="entry name" value="PIGO/GPI13"/>
</dbReference>
<feature type="transmembrane region" description="Helical" evidence="1">
    <location>
        <begin position="385"/>
        <end position="404"/>
    </location>
</feature>
<dbReference type="Proteomes" id="UP000308730">
    <property type="component" value="Unassembled WGS sequence"/>
</dbReference>
<dbReference type="PANTHER" id="PTHR23071">
    <property type="entry name" value="PHOSPHATIDYLINOSITOL GLYCAN"/>
    <property type="match status" value="1"/>
</dbReference>
<feature type="transmembrane region" description="Helical" evidence="1">
    <location>
        <begin position="743"/>
        <end position="765"/>
    </location>
</feature>
<dbReference type="Pfam" id="PF01663">
    <property type="entry name" value="Phosphodiest"/>
    <property type="match status" value="1"/>
</dbReference>
<evidence type="ECO:0000313" key="2">
    <source>
        <dbReference type="EMBL" id="THH32750.1"/>
    </source>
</evidence>
<dbReference type="GO" id="GO:0005789">
    <property type="term" value="C:endoplasmic reticulum membrane"/>
    <property type="evidence" value="ECO:0007669"/>
    <property type="project" value="TreeGrafter"/>
</dbReference>
<dbReference type="AlphaFoldDB" id="A0A4S4N9W6"/>
<evidence type="ECO:0000256" key="1">
    <source>
        <dbReference type="SAM" id="Phobius"/>
    </source>
</evidence>
<comment type="caution">
    <text evidence="2">The sequence shown here is derived from an EMBL/GenBank/DDBJ whole genome shotgun (WGS) entry which is preliminary data.</text>
</comment>
<feature type="transmembrane region" description="Helical" evidence="1">
    <location>
        <begin position="411"/>
        <end position="430"/>
    </location>
</feature>
<feature type="transmembrane region" description="Helical" evidence="1">
    <location>
        <begin position="568"/>
        <end position="592"/>
    </location>
</feature>
<protein>
    <recommendedName>
        <fullName evidence="4">GPI ethanolamine phosphate transferase 3</fullName>
    </recommendedName>
</protein>
<gene>
    <name evidence="2" type="ORF">EUX98_g1451</name>
</gene>
<feature type="transmembrane region" description="Helical" evidence="1">
    <location>
        <begin position="598"/>
        <end position="616"/>
    </location>
</feature>
<dbReference type="GO" id="GO:0006506">
    <property type="term" value="P:GPI anchor biosynthetic process"/>
    <property type="evidence" value="ECO:0007669"/>
    <property type="project" value="InterPro"/>
</dbReference>
<dbReference type="SUPFAM" id="SSF53649">
    <property type="entry name" value="Alkaline phosphatase-like"/>
    <property type="match status" value="1"/>
</dbReference>
<feature type="transmembrane region" description="Helical" evidence="1">
    <location>
        <begin position="299"/>
        <end position="320"/>
    </location>
</feature>
<dbReference type="EMBL" id="SGPM01000016">
    <property type="protein sequence ID" value="THH32750.1"/>
    <property type="molecule type" value="Genomic_DNA"/>
</dbReference>
<organism evidence="2 3">
    <name type="scientific">Antrodiella citrinella</name>
    <dbReference type="NCBI Taxonomy" id="2447956"/>
    <lineage>
        <taxon>Eukaryota</taxon>
        <taxon>Fungi</taxon>
        <taxon>Dikarya</taxon>
        <taxon>Basidiomycota</taxon>
        <taxon>Agaricomycotina</taxon>
        <taxon>Agaricomycetes</taxon>
        <taxon>Polyporales</taxon>
        <taxon>Steccherinaceae</taxon>
        <taxon>Antrodiella</taxon>
    </lineage>
</organism>
<sequence length="824" mass="90281">MTWPYDSFHVEDLDTVDEGVERHLFPLLREEDKSWDFILGHFLGVDHVGHRLGPDHPLMKTKLEQMDRVLREVVEELDEDTLLVVLGDHGMDSKGDHGGDGALETSAALWFYGKGRPLVNSKADIPEHYRTYRTYPNAPVSHRSVQQIDLVPSLSLLLGIPIPFNNLGAIIPELFWTDTTGSTFYKALQANAGQIRNYLDTYRLSSAGGELDDAWDKLQNMWNVTNGPDAELNSQGLDVFTRLALTVCRAMWAQFNVTLMGLGLTLLVTGTLGAWAIYGKLGMLHDDWTTWSEGATKTLLRSSGVGASIGLLAYVATTYFVDKVVGILDCIIFGAFFASSVTLIFSNGYSFRKSSSFESLPIPLILHTLAFMSNSFTFWEDRLTTFLLLTSIVPFVLVGFTAPTPRLRYRILGFSALFALCVRLIGISTVCREEQQPYCEVTFFASSAITAPPLVVLALSIPCAIGIPLIVKRYLSISQSDKGIAAILLPWLFPTVLLQSAGAWLLEWMDSADILGPSWSAGLRIARSLLGWISMGSVLLIGGSLWYHVTLCIEVKAREQSGKREVTVIGFANLFGSSFLMFWLISYCLVYTATQLTGQVILGLSVVALLSFLEVVDSTRDVRGMSLAFASATPSTVLEVDGMQTNLATVGLRFSEITPLALLGVHTFYGTGHQATISSIQWKSAFALTPKMMFITSVPLVALNSFGPTFLFALAVPLLALWNTAPLPHPAATSTARRLGVKAAVGMMMYYGTMLISSAVTSAWLRRHLMVWKVFAPRFMVAAISLLVVDVAVLFAVGVGMARVEAGLRKLLGGMPTMDTRAKI</sequence>
<feature type="transmembrane region" description="Helical" evidence="1">
    <location>
        <begin position="326"/>
        <end position="348"/>
    </location>
</feature>
<feature type="transmembrane region" description="Helical" evidence="1">
    <location>
        <begin position="525"/>
        <end position="547"/>
    </location>
</feature>
<reference evidence="2 3" key="1">
    <citation type="submission" date="2019-02" db="EMBL/GenBank/DDBJ databases">
        <title>Genome sequencing of the rare red list fungi Antrodiella citrinella (Flaviporus citrinellus).</title>
        <authorList>
            <person name="Buettner E."/>
            <person name="Kellner H."/>
        </authorList>
    </citation>
    <scope>NUCLEOTIDE SEQUENCE [LARGE SCALE GENOMIC DNA]</scope>
    <source>
        <strain evidence="2 3">DSM 108506</strain>
    </source>
</reference>
<feature type="transmembrane region" description="Helical" evidence="1">
    <location>
        <begin position="700"/>
        <end position="723"/>
    </location>
</feature>
<keyword evidence="3" id="KW-1185">Reference proteome</keyword>
<feature type="transmembrane region" description="Helical" evidence="1">
    <location>
        <begin position="777"/>
        <end position="802"/>
    </location>
</feature>
<keyword evidence="1" id="KW-0472">Membrane</keyword>
<dbReference type="InterPro" id="IPR017850">
    <property type="entry name" value="Alkaline_phosphatase_core_sf"/>
</dbReference>
<dbReference type="Gene3D" id="3.40.720.10">
    <property type="entry name" value="Alkaline Phosphatase, subunit A"/>
    <property type="match status" value="1"/>
</dbReference>
<evidence type="ECO:0008006" key="4">
    <source>
        <dbReference type="Google" id="ProtNLM"/>
    </source>
</evidence>
<dbReference type="GO" id="GO:0051377">
    <property type="term" value="F:mannose-ethanolamine phosphotransferase activity"/>
    <property type="evidence" value="ECO:0007669"/>
    <property type="project" value="TreeGrafter"/>
</dbReference>
<keyword evidence="1" id="KW-0812">Transmembrane</keyword>
<proteinExistence type="predicted"/>
<name>A0A4S4N9W6_9APHY</name>
<evidence type="ECO:0000313" key="3">
    <source>
        <dbReference type="Proteomes" id="UP000308730"/>
    </source>
</evidence>
<dbReference type="InterPro" id="IPR002591">
    <property type="entry name" value="Phosphodiest/P_Trfase"/>
</dbReference>
<keyword evidence="1" id="KW-1133">Transmembrane helix</keyword>